<feature type="transmembrane region" description="Helical" evidence="2">
    <location>
        <begin position="107"/>
        <end position="130"/>
    </location>
</feature>
<gene>
    <name evidence="3" type="ORF">ENSA7_20060</name>
</gene>
<dbReference type="EMBL" id="PVNL01000042">
    <property type="protein sequence ID" value="PRQ08379.1"/>
    <property type="molecule type" value="Genomic_DNA"/>
</dbReference>
<feature type="transmembrane region" description="Helical" evidence="2">
    <location>
        <begin position="183"/>
        <end position="205"/>
    </location>
</feature>
<feature type="region of interest" description="Disordered" evidence="1">
    <location>
        <begin position="246"/>
        <end position="279"/>
    </location>
</feature>
<evidence type="ECO:0000313" key="4">
    <source>
        <dbReference type="Proteomes" id="UP000238823"/>
    </source>
</evidence>
<feature type="transmembrane region" description="Helical" evidence="2">
    <location>
        <begin position="25"/>
        <end position="47"/>
    </location>
</feature>
<keyword evidence="2" id="KW-0812">Transmembrane</keyword>
<organism evidence="3 4">
    <name type="scientific">Enhygromyxa salina</name>
    <dbReference type="NCBI Taxonomy" id="215803"/>
    <lineage>
        <taxon>Bacteria</taxon>
        <taxon>Pseudomonadati</taxon>
        <taxon>Myxococcota</taxon>
        <taxon>Polyangia</taxon>
        <taxon>Nannocystales</taxon>
        <taxon>Nannocystaceae</taxon>
        <taxon>Enhygromyxa</taxon>
    </lineage>
</organism>
<accession>A0A2S9YTL1</accession>
<feature type="transmembrane region" description="Helical" evidence="2">
    <location>
        <begin position="327"/>
        <end position="346"/>
    </location>
</feature>
<feature type="transmembrane region" description="Helical" evidence="2">
    <location>
        <begin position="637"/>
        <end position="655"/>
    </location>
</feature>
<name>A0A2S9YTL1_9BACT</name>
<keyword evidence="2" id="KW-1133">Transmembrane helix</keyword>
<feature type="transmembrane region" description="Helical" evidence="2">
    <location>
        <begin position="606"/>
        <end position="625"/>
    </location>
</feature>
<proteinExistence type="predicted"/>
<dbReference type="AlphaFoldDB" id="A0A2S9YTL1"/>
<keyword evidence="2" id="KW-0472">Membrane</keyword>
<protein>
    <submittedName>
        <fullName evidence="3">Uncharacterized protein</fullName>
    </submittedName>
</protein>
<sequence length="686" mass="74395">MPSAPPAVLVQHDPRLRATARRLTIAAWVAFALGLVLNQLGFGRLFTHSSPGNGELLRELLWASPDWFLIGLAVITALAPTLAIWPRRTTATAEVDRVRRRRVIARVGLSGAVLMAALTQLDMALFRRAIDLGVELEGWDFGCVWPTGNYQAAFVGFGRLAVVLRIEAAVIDARARPPGCRGLWRVGLACLLAVCAAAPLASLGVEDFVAGQHPRPWVLPGVAYVVAFGLLELCARLGLLDRRSTRRRRTPRPLAGAPAPVPLQRPARGSSQPRATPDPAALAMGHRALARSRSWVALGVLAGCLAVVILALAGAGELLYAFEAREGFPLVGMLLLLCAGLGFVWLQAPLEADAPAPVRQRLPSPGLERAQLERGADPQFEESYYDFIARFEALAPDELEALATRGVDRVRVRSLPATWVDATRLFDAELRRGVHRELMQIRATIIGRPTADPYRADLGECGLVDSIGLGWLRRGKARDLELGQTHRSRSVIVLGAVLAWVAIAFDVGLSASGVPLHVCMPGVGECRFALDWLDWESSGLVLVTLSPLVVWVIGLAHHRVATRCFALALPSPVHDDPQLDSPLSSRFMEALDDLPQARGPWRARSLAACWVVLVTVVALSAWVSFGPEPWLERAVDAPAHYVLFVTLVSLALLSIRPIRVGHRRLCARVWLAEAQEPSITPGSRST</sequence>
<evidence type="ECO:0000313" key="3">
    <source>
        <dbReference type="EMBL" id="PRQ08379.1"/>
    </source>
</evidence>
<feature type="transmembrane region" description="Helical" evidence="2">
    <location>
        <begin position="150"/>
        <end position="171"/>
    </location>
</feature>
<evidence type="ECO:0000256" key="1">
    <source>
        <dbReference type="SAM" id="MobiDB-lite"/>
    </source>
</evidence>
<feature type="transmembrane region" description="Helical" evidence="2">
    <location>
        <begin position="67"/>
        <end position="86"/>
    </location>
</feature>
<feature type="transmembrane region" description="Helical" evidence="2">
    <location>
        <begin position="217"/>
        <end position="239"/>
    </location>
</feature>
<feature type="transmembrane region" description="Helical" evidence="2">
    <location>
        <begin position="538"/>
        <end position="556"/>
    </location>
</feature>
<reference evidence="3 4" key="1">
    <citation type="submission" date="2018-03" db="EMBL/GenBank/DDBJ databases">
        <title>Draft Genome Sequences of the Obligatory Marine Myxobacteria Enhygromyxa salina SWB007.</title>
        <authorList>
            <person name="Poehlein A."/>
            <person name="Moghaddam J.A."/>
            <person name="Harms H."/>
            <person name="Alanjari M."/>
            <person name="Koenig G.M."/>
            <person name="Daniel R."/>
            <person name="Schaeberle T.F."/>
        </authorList>
    </citation>
    <scope>NUCLEOTIDE SEQUENCE [LARGE SCALE GENOMIC DNA]</scope>
    <source>
        <strain evidence="3 4">SWB007</strain>
    </source>
</reference>
<comment type="caution">
    <text evidence="3">The sequence shown here is derived from an EMBL/GenBank/DDBJ whole genome shotgun (WGS) entry which is preliminary data.</text>
</comment>
<feature type="transmembrane region" description="Helical" evidence="2">
    <location>
        <begin position="491"/>
        <end position="518"/>
    </location>
</feature>
<evidence type="ECO:0000256" key="2">
    <source>
        <dbReference type="SAM" id="Phobius"/>
    </source>
</evidence>
<dbReference type="Proteomes" id="UP000238823">
    <property type="component" value="Unassembled WGS sequence"/>
</dbReference>
<feature type="transmembrane region" description="Helical" evidence="2">
    <location>
        <begin position="295"/>
        <end position="315"/>
    </location>
</feature>